<organism evidence="2 3">
    <name type="scientific">Rhinolophus ferrumequinum</name>
    <name type="common">Greater horseshoe bat</name>
    <dbReference type="NCBI Taxonomy" id="59479"/>
    <lineage>
        <taxon>Eukaryota</taxon>
        <taxon>Metazoa</taxon>
        <taxon>Chordata</taxon>
        <taxon>Craniata</taxon>
        <taxon>Vertebrata</taxon>
        <taxon>Euteleostomi</taxon>
        <taxon>Mammalia</taxon>
        <taxon>Eutheria</taxon>
        <taxon>Laurasiatheria</taxon>
        <taxon>Chiroptera</taxon>
        <taxon>Yinpterochiroptera</taxon>
        <taxon>Rhinolophoidea</taxon>
        <taxon>Rhinolophidae</taxon>
        <taxon>Rhinolophinae</taxon>
        <taxon>Rhinolophus</taxon>
    </lineage>
</organism>
<protein>
    <submittedName>
        <fullName evidence="2">Uncharacterized protein</fullName>
    </submittedName>
</protein>
<keyword evidence="1" id="KW-0472">Membrane</keyword>
<evidence type="ECO:0000313" key="3">
    <source>
        <dbReference type="Proteomes" id="UP000585614"/>
    </source>
</evidence>
<dbReference type="Proteomes" id="UP000585614">
    <property type="component" value="Unassembled WGS sequence"/>
</dbReference>
<evidence type="ECO:0000256" key="1">
    <source>
        <dbReference type="SAM" id="Phobius"/>
    </source>
</evidence>
<keyword evidence="1" id="KW-0812">Transmembrane</keyword>
<gene>
    <name evidence="2" type="ORF">mRhiFer1_009024</name>
</gene>
<name>A0A7J7SXZ3_RHIFE</name>
<accession>A0A7J7SXZ3</accession>
<dbReference type="AlphaFoldDB" id="A0A7J7SXZ3"/>
<reference evidence="2 3" key="1">
    <citation type="journal article" date="2020" name="Nature">
        <title>Six reference-quality genomes reveal evolution of bat adaptations.</title>
        <authorList>
            <person name="Jebb D."/>
            <person name="Huang Z."/>
            <person name="Pippel M."/>
            <person name="Hughes G.M."/>
            <person name="Lavrichenko K."/>
            <person name="Devanna P."/>
            <person name="Winkler S."/>
            <person name="Jermiin L.S."/>
            <person name="Skirmuntt E.C."/>
            <person name="Katzourakis A."/>
            <person name="Burkitt-Gray L."/>
            <person name="Ray D.A."/>
            <person name="Sullivan K.A.M."/>
            <person name="Roscito J.G."/>
            <person name="Kirilenko B.M."/>
            <person name="Davalos L.M."/>
            <person name="Corthals A.P."/>
            <person name="Power M.L."/>
            <person name="Jones G."/>
            <person name="Ransome R.D."/>
            <person name="Dechmann D.K.N."/>
            <person name="Locatelli A.G."/>
            <person name="Puechmaille S.J."/>
            <person name="Fedrigo O."/>
            <person name="Jarvis E.D."/>
            <person name="Hiller M."/>
            <person name="Vernes S.C."/>
            <person name="Myers E.W."/>
            <person name="Teeling E.C."/>
        </authorList>
    </citation>
    <scope>NUCLEOTIDE SEQUENCE [LARGE SCALE GENOMIC DNA]</scope>
    <source>
        <strain evidence="2">MRhiFer1</strain>
        <tissue evidence="2">Lung</tissue>
    </source>
</reference>
<comment type="caution">
    <text evidence="2">The sequence shown here is derived from an EMBL/GenBank/DDBJ whole genome shotgun (WGS) entry which is preliminary data.</text>
</comment>
<dbReference type="EMBL" id="JACAGC010000021">
    <property type="protein sequence ID" value="KAF6293113.1"/>
    <property type="molecule type" value="Genomic_DNA"/>
</dbReference>
<feature type="transmembrane region" description="Helical" evidence="1">
    <location>
        <begin position="92"/>
        <end position="111"/>
    </location>
</feature>
<sequence length="149" mass="17525">MEFRGVLSYNSTLSPRNCIPLREIVSLCTPYLSKFYLLRTILSSLLINKIIRYKVRSHSCDLVTQIPECQQLLVSSFYLRSLQLLTRTIKKSFHLCMVLICSCFSVTYLSLMSCRSKRRSAQVLRELLGWKWVRTVMNSKFRFPKMVRV</sequence>
<proteinExistence type="predicted"/>
<evidence type="ECO:0000313" key="2">
    <source>
        <dbReference type="EMBL" id="KAF6293113.1"/>
    </source>
</evidence>
<keyword evidence="1" id="KW-1133">Transmembrane helix</keyword>